<reference evidence="2 3" key="1">
    <citation type="submission" date="2018-06" db="EMBL/GenBank/DDBJ databases">
        <title>A transcriptomic atlas of mushroom development highlights an independent origin of complex multicellularity.</title>
        <authorList>
            <consortium name="DOE Joint Genome Institute"/>
            <person name="Krizsan K."/>
            <person name="Almasi E."/>
            <person name="Merenyi Z."/>
            <person name="Sahu N."/>
            <person name="Viragh M."/>
            <person name="Koszo T."/>
            <person name="Mondo S."/>
            <person name="Kiss B."/>
            <person name="Balint B."/>
            <person name="Kues U."/>
            <person name="Barry K."/>
            <person name="Hegedus J.C."/>
            <person name="Henrissat B."/>
            <person name="Johnson J."/>
            <person name="Lipzen A."/>
            <person name="Ohm R."/>
            <person name="Nagy I."/>
            <person name="Pangilinan J."/>
            <person name="Yan J."/>
            <person name="Xiong Y."/>
            <person name="Grigoriev I.V."/>
            <person name="Hibbett D.S."/>
            <person name="Nagy L.G."/>
        </authorList>
    </citation>
    <scope>NUCLEOTIDE SEQUENCE [LARGE SCALE GENOMIC DNA]</scope>
    <source>
        <strain evidence="2 3">SZMC22713</strain>
    </source>
</reference>
<evidence type="ECO:0000313" key="2">
    <source>
        <dbReference type="EMBL" id="TDL13734.1"/>
    </source>
</evidence>
<organism evidence="2 3">
    <name type="scientific">Rickenella mellea</name>
    <dbReference type="NCBI Taxonomy" id="50990"/>
    <lineage>
        <taxon>Eukaryota</taxon>
        <taxon>Fungi</taxon>
        <taxon>Dikarya</taxon>
        <taxon>Basidiomycota</taxon>
        <taxon>Agaricomycotina</taxon>
        <taxon>Agaricomycetes</taxon>
        <taxon>Hymenochaetales</taxon>
        <taxon>Rickenellaceae</taxon>
        <taxon>Rickenella</taxon>
    </lineage>
</organism>
<dbReference type="Proteomes" id="UP000294933">
    <property type="component" value="Unassembled WGS sequence"/>
</dbReference>
<evidence type="ECO:0000313" key="3">
    <source>
        <dbReference type="Proteomes" id="UP000294933"/>
    </source>
</evidence>
<sequence length="807" mass="91789">MYVSHVKAWGDDVSGNRSKQYNAHMNIYFAHANLPHEKLSQEYFVQFCSTSPHATSAEQFNAFASQINSSGKWFNAYDAEDNCEILFRVLVHNLPADNPQQSDTASHIGLNSNHFCRRCHVGGSEEYKVSDEGYSSLFSVGRLRNHDETRECIRQQLMAACLGVKEPVEKLQQLSGVKDKTAQRWIDLLIVRAHELHKSRITEPQTRDPRLSDRSIKGDDWKAIIQAIKESIQAELFEWLLTQPQQYYDALPMDSPLRHQLRPGQHYNALLDLDALDVHHDSPVENLHTYLLGQDKYVWHLTNKAWTKDEGDLFATRLQCSSRYGLNIPPIHASYMIQYKNGLIGKHFRILQQLGAFHLHGGLVPDMVFELWKATGELGALLWYHEISDMESYLADLKILINNVLDIWAHIDYARIIDKPKLHILLHILDDILLFGPVPLFSTEIFECYNAIFRLCSVFSNHQAPGRDIAVTLADMARFKHVASGGWWKTEDGEYVRAGIEVRKYFEMDKTFQRRLGWSAPETLIPGCVIAMTGKKARPRPWRETKSSEFTPEDVDYDLIWSDGASVISKSRDVCQPGSWVFFDCMVSLSADRIRAGRILEILIPDSKSFREPRISIEEFNVSPVCHTTFNMPSLTRPQGTVVVHLIDAKDIQFIFNVQHNCRDRGCAASGTRSQHQERRETTATIAVIEHNDDDYFIVNMHALHNAALLRQTLPRELTKPKEFSTDRESTILNIAAAARPKQAAKRAQTNAKAKATREKNKENQLKYSQPSGSGVQAAADDIEAVLEDEGIYIDQSLDAPPHTASM</sequence>
<feature type="compositionally biased region" description="Polar residues" evidence="1">
    <location>
        <begin position="766"/>
        <end position="775"/>
    </location>
</feature>
<feature type="compositionally biased region" description="Basic and acidic residues" evidence="1">
    <location>
        <begin position="756"/>
        <end position="765"/>
    </location>
</feature>
<dbReference type="STRING" id="50990.A0A4Y7PEC4"/>
<dbReference type="OrthoDB" id="2246127at2759"/>
<name>A0A4Y7PEC4_9AGAM</name>
<feature type="non-terminal residue" evidence="2">
    <location>
        <position position="807"/>
    </location>
</feature>
<gene>
    <name evidence="2" type="ORF">BD410DRAFT_779140</name>
</gene>
<dbReference type="EMBL" id="ML170479">
    <property type="protein sequence ID" value="TDL13734.1"/>
    <property type="molecule type" value="Genomic_DNA"/>
</dbReference>
<proteinExistence type="predicted"/>
<dbReference type="AlphaFoldDB" id="A0A4Y7PEC4"/>
<dbReference type="VEuPathDB" id="FungiDB:BD410DRAFT_779140"/>
<dbReference type="PANTHER" id="PTHR31912:SF34">
    <property type="entry name" value="NOTOCHORD-RELATED PROTEIN"/>
    <property type="match status" value="1"/>
</dbReference>
<protein>
    <submittedName>
        <fullName evidence="2">Uncharacterized protein</fullName>
    </submittedName>
</protein>
<accession>A0A4Y7PEC4</accession>
<feature type="region of interest" description="Disordered" evidence="1">
    <location>
        <begin position="742"/>
        <end position="781"/>
    </location>
</feature>
<evidence type="ECO:0000256" key="1">
    <source>
        <dbReference type="SAM" id="MobiDB-lite"/>
    </source>
</evidence>
<dbReference type="PANTHER" id="PTHR31912">
    <property type="entry name" value="IP13529P"/>
    <property type="match status" value="1"/>
</dbReference>
<keyword evidence="3" id="KW-1185">Reference proteome</keyword>